<accession>A0ACB7S2D5</accession>
<proteinExistence type="predicted"/>
<gene>
    <name evidence="1" type="ORF">HPB50_021645</name>
</gene>
<protein>
    <submittedName>
        <fullName evidence="1">Uncharacterized protein</fullName>
    </submittedName>
</protein>
<organism evidence="1 2">
    <name type="scientific">Hyalomma asiaticum</name>
    <name type="common">Tick</name>
    <dbReference type="NCBI Taxonomy" id="266040"/>
    <lineage>
        <taxon>Eukaryota</taxon>
        <taxon>Metazoa</taxon>
        <taxon>Ecdysozoa</taxon>
        <taxon>Arthropoda</taxon>
        <taxon>Chelicerata</taxon>
        <taxon>Arachnida</taxon>
        <taxon>Acari</taxon>
        <taxon>Parasitiformes</taxon>
        <taxon>Ixodida</taxon>
        <taxon>Ixodoidea</taxon>
        <taxon>Ixodidae</taxon>
        <taxon>Hyalomminae</taxon>
        <taxon>Hyalomma</taxon>
    </lineage>
</organism>
<dbReference type="Proteomes" id="UP000821845">
    <property type="component" value="Chromosome 6"/>
</dbReference>
<evidence type="ECO:0000313" key="2">
    <source>
        <dbReference type="Proteomes" id="UP000821845"/>
    </source>
</evidence>
<evidence type="ECO:0000313" key="1">
    <source>
        <dbReference type="EMBL" id="KAH6928913.1"/>
    </source>
</evidence>
<sequence length="148" mass="15992">MDLATRVSRLFLHLARYQPASDSASPPETPSRRRVAPVASITGSRRRHYPCAWSATADAKSDVYYKKTGDWKYVQNGTVPDAEEGVVTDNDEPLLGSIVLEDGANQAAHDGQCDAADSTANGASKKDSRNAVTSFSRLEISCENKTAM</sequence>
<comment type="caution">
    <text evidence="1">The sequence shown here is derived from an EMBL/GenBank/DDBJ whole genome shotgun (WGS) entry which is preliminary data.</text>
</comment>
<keyword evidence="2" id="KW-1185">Reference proteome</keyword>
<reference evidence="1" key="1">
    <citation type="submission" date="2020-05" db="EMBL/GenBank/DDBJ databases">
        <title>Large-scale comparative analyses of tick genomes elucidate their genetic diversity and vector capacities.</title>
        <authorList>
            <person name="Jia N."/>
            <person name="Wang J."/>
            <person name="Shi W."/>
            <person name="Du L."/>
            <person name="Sun Y."/>
            <person name="Zhan W."/>
            <person name="Jiang J."/>
            <person name="Wang Q."/>
            <person name="Zhang B."/>
            <person name="Ji P."/>
            <person name="Sakyi L.B."/>
            <person name="Cui X."/>
            <person name="Yuan T."/>
            <person name="Jiang B."/>
            <person name="Yang W."/>
            <person name="Lam T.T.-Y."/>
            <person name="Chang Q."/>
            <person name="Ding S."/>
            <person name="Wang X."/>
            <person name="Zhu J."/>
            <person name="Ruan X."/>
            <person name="Zhao L."/>
            <person name="Wei J."/>
            <person name="Que T."/>
            <person name="Du C."/>
            <person name="Cheng J."/>
            <person name="Dai P."/>
            <person name="Han X."/>
            <person name="Huang E."/>
            <person name="Gao Y."/>
            <person name="Liu J."/>
            <person name="Shao H."/>
            <person name="Ye R."/>
            <person name="Li L."/>
            <person name="Wei W."/>
            <person name="Wang X."/>
            <person name="Wang C."/>
            <person name="Yang T."/>
            <person name="Huo Q."/>
            <person name="Li W."/>
            <person name="Guo W."/>
            <person name="Chen H."/>
            <person name="Zhou L."/>
            <person name="Ni X."/>
            <person name="Tian J."/>
            <person name="Zhou Y."/>
            <person name="Sheng Y."/>
            <person name="Liu T."/>
            <person name="Pan Y."/>
            <person name="Xia L."/>
            <person name="Li J."/>
            <person name="Zhao F."/>
            <person name="Cao W."/>
        </authorList>
    </citation>
    <scope>NUCLEOTIDE SEQUENCE</scope>
    <source>
        <strain evidence="1">Hyas-2018</strain>
    </source>
</reference>
<dbReference type="EMBL" id="CM023486">
    <property type="protein sequence ID" value="KAH6928913.1"/>
    <property type="molecule type" value="Genomic_DNA"/>
</dbReference>
<name>A0ACB7S2D5_HYAAI</name>